<dbReference type="Gene3D" id="2.60.40.3440">
    <property type="match status" value="1"/>
</dbReference>
<reference evidence="2 3" key="1">
    <citation type="submission" date="2019-03" db="EMBL/GenBank/DDBJ databases">
        <title>Genome sequence of Sphingomonas sp. 17J27-24.</title>
        <authorList>
            <person name="Kim M."/>
            <person name="Maeng S."/>
            <person name="Sathiyaraj S."/>
        </authorList>
    </citation>
    <scope>NUCLEOTIDE SEQUENCE [LARGE SCALE GENOMIC DNA]</scope>
    <source>
        <strain evidence="2 3">17J27-24</strain>
    </source>
</reference>
<dbReference type="InterPro" id="IPR010221">
    <property type="entry name" value="VCBS_dom"/>
</dbReference>
<dbReference type="AlphaFoldDB" id="A0A4Y8ZLG6"/>
<dbReference type="Pfam" id="PF00353">
    <property type="entry name" value="HemolysinCabind"/>
    <property type="match status" value="2"/>
</dbReference>
<dbReference type="SUPFAM" id="SSF82171">
    <property type="entry name" value="DPP6 N-terminal domain-like"/>
    <property type="match status" value="1"/>
</dbReference>
<dbReference type="Pfam" id="PF07676">
    <property type="entry name" value="PD40"/>
    <property type="match status" value="1"/>
</dbReference>
<dbReference type="PANTHER" id="PTHR36842">
    <property type="entry name" value="PROTEIN TOLB HOMOLOG"/>
    <property type="match status" value="1"/>
</dbReference>
<dbReference type="Gene3D" id="2.120.10.30">
    <property type="entry name" value="TolB, C-terminal domain"/>
    <property type="match status" value="1"/>
</dbReference>
<protein>
    <submittedName>
        <fullName evidence="2">Tandem-95 repeat protein</fullName>
    </submittedName>
</protein>
<evidence type="ECO:0000313" key="2">
    <source>
        <dbReference type="EMBL" id="TFI56814.1"/>
    </source>
</evidence>
<dbReference type="PROSITE" id="PS00330">
    <property type="entry name" value="HEMOLYSIN_CALCIUM"/>
    <property type="match status" value="3"/>
</dbReference>
<dbReference type="OrthoDB" id="9812921at2"/>
<dbReference type="InterPro" id="IPR011049">
    <property type="entry name" value="Serralysin-like_metalloprot_C"/>
</dbReference>
<dbReference type="RefSeq" id="WP_135089766.1">
    <property type="nucleotide sequence ID" value="NZ_SPDV01000051.1"/>
</dbReference>
<dbReference type="InterPro" id="IPR001343">
    <property type="entry name" value="Hemolysn_Ca-bd"/>
</dbReference>
<dbReference type="NCBIfam" id="TIGR01965">
    <property type="entry name" value="VCBS_repeat"/>
    <property type="match status" value="3"/>
</dbReference>
<comment type="caution">
    <text evidence="2">The sequence shown here is derived from an EMBL/GenBank/DDBJ whole genome shotgun (WGS) entry which is preliminary data.</text>
</comment>
<dbReference type="PRINTS" id="PR00313">
    <property type="entry name" value="CABNDNGRPT"/>
</dbReference>
<dbReference type="Gene3D" id="2.150.10.10">
    <property type="entry name" value="Serralysin-like metalloprotease, C-terminal"/>
    <property type="match status" value="1"/>
</dbReference>
<dbReference type="Proteomes" id="UP000298213">
    <property type="component" value="Unassembled WGS sequence"/>
</dbReference>
<comment type="similarity">
    <text evidence="1">Belongs to the TolB family.</text>
</comment>
<dbReference type="Pfam" id="PF17963">
    <property type="entry name" value="Big_9"/>
    <property type="match status" value="3"/>
</dbReference>
<dbReference type="Gene3D" id="2.60.40.2810">
    <property type="match status" value="1"/>
</dbReference>
<sequence length="872" mass="89937">MPDRISSFAYSNFNAASSADGNIVAYTRDPYAGEGNGYELIVYNRATGEEIFVSRAPEDSDNPYTGGVIGDIAVSGNGRIVAFISDVPETTGEDDDGLPTNDYQDLYFYDTVTGETTRFAAAGEFDAFGDALPRIVEVGLSNDGARVVFLAQHEYGFPNQADVFVFDRNSGEVRQVNAPELNPCMNVEISADGSHVFFKTVGSGPLYVHDVAANRTIELPITVAGGGEGESLYGQSYSVSADGQFIAFTSIDEDWNQHVHVFDRQTGAIEAISDDLGLPRHYGVNPSISADGRFVVFSSNANNMSPWDNLDRGDIYIHDRRTGEVRLLTGGDDGTPALPGSYTAVISGDGKTVIIESTEDFDGSGDESGDVFQFANPFLDGGYGNEAPTAHDDSYAAGENDTLELDVLANDLDPDGDALTIVGVAGPAAAQGSLSIRPDGVIVYSPGWAMQALQEGETGTDSFTYTVRDAAGEQSTATVTITVTGANDAPVTNPDIVTVGEDGAQAVHAMQLLANDFDADAGDNLTIVGVAAPHRGSVAFDAASQSLVFTPGADFQYLRAGESATEMFSYTVRDSKGAEAAATIVVNVIGADDAPEAVADALAIEEDAVSQNLWNVFLANDRDADAGDTLTIVGVDTAGTRGSVAFDAVTRQLRYEASGFDALAPGETATDTFTYTIRDVSGALSTATATVTVTGTADGDGWTYGTEGDDRLEGAGGADRIRGLGGKDEMFGNGGDDELEGGAGHDLLVGGAGADILRGGADHDTLVGGLGDVLIDGGEGVDIGMLDFSGATDRIVFSAATNGAGTANVLGTQISGIERIDFVGGSGNDFISGGAGADTIDGGAGDDALIGYGNVDVLIGGAGNDLISTGDG</sequence>
<accession>A0A4Y8ZLG6</accession>
<dbReference type="GO" id="GO:0005509">
    <property type="term" value="F:calcium ion binding"/>
    <property type="evidence" value="ECO:0007669"/>
    <property type="project" value="InterPro"/>
</dbReference>
<name>A0A4Y8ZLG6_9SPHN</name>
<evidence type="ECO:0000256" key="1">
    <source>
        <dbReference type="ARBA" id="ARBA00009820"/>
    </source>
</evidence>
<dbReference type="InterPro" id="IPR011659">
    <property type="entry name" value="WD40"/>
</dbReference>
<dbReference type="NCBIfam" id="NF012211">
    <property type="entry name" value="tand_rpt_95"/>
    <property type="match status" value="2"/>
</dbReference>
<dbReference type="EMBL" id="SPDV01000051">
    <property type="protein sequence ID" value="TFI56814.1"/>
    <property type="molecule type" value="Genomic_DNA"/>
</dbReference>
<gene>
    <name evidence="2" type="ORF">E2493_18180</name>
</gene>
<dbReference type="InterPro" id="IPR018511">
    <property type="entry name" value="Hemolysin-typ_Ca-bd_CS"/>
</dbReference>
<feature type="non-terminal residue" evidence="2">
    <location>
        <position position="872"/>
    </location>
</feature>
<dbReference type="InterPro" id="IPR011042">
    <property type="entry name" value="6-blade_b-propeller_TolB-like"/>
</dbReference>
<evidence type="ECO:0000313" key="3">
    <source>
        <dbReference type="Proteomes" id="UP000298213"/>
    </source>
</evidence>
<dbReference type="SUPFAM" id="SSF51120">
    <property type="entry name" value="beta-Roll"/>
    <property type="match status" value="2"/>
</dbReference>
<organism evidence="2 3">
    <name type="scientific">Sphingomonas parva</name>
    <dbReference type="NCBI Taxonomy" id="2555898"/>
    <lineage>
        <taxon>Bacteria</taxon>
        <taxon>Pseudomonadati</taxon>
        <taxon>Pseudomonadota</taxon>
        <taxon>Alphaproteobacteria</taxon>
        <taxon>Sphingomonadales</taxon>
        <taxon>Sphingomonadaceae</taxon>
        <taxon>Sphingomonas</taxon>
    </lineage>
</organism>
<proteinExistence type="inferred from homology"/>
<keyword evidence="3" id="KW-1185">Reference proteome</keyword>